<feature type="domain" description="OBG-type G" evidence="4">
    <location>
        <begin position="24"/>
        <end position="287"/>
    </location>
</feature>
<feature type="domain" description="TGS" evidence="5">
    <location>
        <begin position="308"/>
        <end position="391"/>
    </location>
</feature>
<dbReference type="PANTHER" id="PTHR23305">
    <property type="entry name" value="OBG GTPASE FAMILY"/>
    <property type="match status" value="1"/>
</dbReference>
<dbReference type="NCBIfam" id="TIGR00092">
    <property type="entry name" value="redox-regulated ATPase YchF"/>
    <property type="match status" value="1"/>
</dbReference>
<keyword evidence="8" id="KW-1185">Reference proteome</keyword>
<keyword evidence="1 3" id="KW-0547">Nucleotide-binding</keyword>
<keyword evidence="3" id="KW-0963">Cytoplasm</keyword>
<dbReference type="PROSITE" id="PS51710">
    <property type="entry name" value="G_OBG"/>
    <property type="match status" value="1"/>
</dbReference>
<organism evidence="6 8">
    <name type="scientific">Ostreococcus tauri</name>
    <name type="common">Marine green alga</name>
    <dbReference type="NCBI Taxonomy" id="70448"/>
    <lineage>
        <taxon>Eukaryota</taxon>
        <taxon>Viridiplantae</taxon>
        <taxon>Chlorophyta</taxon>
        <taxon>Mamiellophyceae</taxon>
        <taxon>Mamiellales</taxon>
        <taxon>Bathycoccaceae</taxon>
        <taxon>Ostreococcus</taxon>
    </lineage>
</organism>
<proteinExistence type="inferred from homology"/>
<accession>A0A1Y5IAS6</accession>
<reference evidence="6 8" key="1">
    <citation type="journal article" date="2006" name="Proc. Natl. Acad. Sci. U.S.A.">
        <title>Genome analysis of the smallest free-living eukaryote Ostreococcus tauri unveils many unique features.</title>
        <authorList>
            <person name="Derelle E."/>
            <person name="Ferraz C."/>
            <person name="Rombauts S."/>
            <person name="Rouze P."/>
            <person name="Worden A.Z."/>
            <person name="Robbens S."/>
            <person name="Partensky F."/>
            <person name="Degroeve S."/>
            <person name="Echeynie S."/>
            <person name="Cooke R."/>
            <person name="Saeys Y."/>
            <person name="Wuyts J."/>
            <person name="Jabbari K."/>
            <person name="Bowler C."/>
            <person name="Panaud O."/>
            <person name="Piegu B."/>
            <person name="Ball S.G."/>
            <person name="Ral J.-P."/>
            <person name="Bouget F.-Y."/>
            <person name="Piganeau G."/>
            <person name="De Baets B."/>
            <person name="Picard A."/>
            <person name="Delseny M."/>
            <person name="Demaille J."/>
            <person name="Van de Peer Y."/>
            <person name="Moreau H."/>
        </authorList>
    </citation>
    <scope>NUCLEOTIDE SEQUENCE [LARGE SCALE GENOMIC DNA]</scope>
    <source>
        <strain evidence="6 8">OTTH0595</strain>
    </source>
</reference>
<dbReference type="SUPFAM" id="SSF81271">
    <property type="entry name" value="TGS-like"/>
    <property type="match status" value="1"/>
</dbReference>
<dbReference type="Gene3D" id="3.10.20.30">
    <property type="match status" value="1"/>
</dbReference>
<dbReference type="PANTHER" id="PTHR23305:SF11">
    <property type="entry name" value="OBG-LIKE ATPASE 1"/>
    <property type="match status" value="1"/>
</dbReference>
<dbReference type="CDD" id="cd01900">
    <property type="entry name" value="YchF"/>
    <property type="match status" value="1"/>
</dbReference>
<dbReference type="GO" id="GO:0005525">
    <property type="term" value="F:GTP binding"/>
    <property type="evidence" value="ECO:0007669"/>
    <property type="project" value="InterPro"/>
</dbReference>
<dbReference type="Pfam" id="PF06071">
    <property type="entry name" value="YchF-GTPase_C"/>
    <property type="match status" value="1"/>
</dbReference>
<dbReference type="SUPFAM" id="SSF52540">
    <property type="entry name" value="P-loop containing nucleoside triphosphate hydrolases"/>
    <property type="match status" value="1"/>
</dbReference>
<dbReference type="InterPro" id="IPR013029">
    <property type="entry name" value="YchF_C"/>
</dbReference>
<dbReference type="STRING" id="70448.A0A096P975"/>
<dbReference type="InParanoid" id="A0A096P975"/>
<dbReference type="InterPro" id="IPR023192">
    <property type="entry name" value="TGS-like_dom_sf"/>
</dbReference>
<evidence type="ECO:0000256" key="3">
    <source>
        <dbReference type="HAMAP-Rule" id="MF_03167"/>
    </source>
</evidence>
<protein>
    <recommendedName>
        <fullName evidence="3">Obg-like ATPase 1</fullName>
    </recommendedName>
</protein>
<dbReference type="FunCoup" id="A0A096P975">
    <property type="interactions" value="1725"/>
</dbReference>
<feature type="binding site" evidence="3">
    <location>
        <begin position="33"/>
        <end position="38"/>
    </location>
    <ligand>
        <name>ATP</name>
        <dbReference type="ChEBI" id="CHEBI:30616"/>
    </ligand>
</feature>
<dbReference type="PROSITE" id="PS51880">
    <property type="entry name" value="TGS"/>
    <property type="match status" value="1"/>
</dbReference>
<dbReference type="PIRSF" id="PIRSF006641">
    <property type="entry name" value="CHP00092"/>
    <property type="match status" value="1"/>
</dbReference>
<dbReference type="InterPro" id="IPR006073">
    <property type="entry name" value="GTP-bd"/>
</dbReference>
<dbReference type="Gene3D" id="3.40.50.300">
    <property type="entry name" value="P-loop containing nucleotide triphosphate hydrolases"/>
    <property type="match status" value="1"/>
</dbReference>
<dbReference type="HAMAP" id="MF_00944">
    <property type="entry name" value="YchF_OLA1_ATPase"/>
    <property type="match status" value="1"/>
</dbReference>
<name>A0A096P975_OSTTA</name>
<evidence type="ECO:0000256" key="2">
    <source>
        <dbReference type="ARBA" id="ARBA00022840"/>
    </source>
</evidence>
<accession>A0A096P975</accession>
<dbReference type="InterPro" id="IPR012675">
    <property type="entry name" value="Beta-grasp_dom_sf"/>
</dbReference>
<reference evidence="7" key="3">
    <citation type="submission" date="2017-04" db="EMBL/GenBank/DDBJ databases">
        <title>Population genomics of picophytoplankton unveils novel chromosome hypervariability.</title>
        <authorList>
            <consortium name="DOE Joint Genome Institute"/>
            <person name="Blanc-Mathieu R."/>
            <person name="Krasovec M."/>
            <person name="Hebrard M."/>
            <person name="Yau S."/>
            <person name="Desgranges E."/>
            <person name="Martin J."/>
            <person name="Schackwitz W."/>
            <person name="Kuo A."/>
            <person name="Salin G."/>
            <person name="Donnadieu C."/>
            <person name="Desdevises Y."/>
            <person name="Sanchez-Ferandin S."/>
            <person name="Moreau H."/>
            <person name="Rivals E."/>
            <person name="Grigoriev I.V."/>
            <person name="Grimsley N."/>
            <person name="Eyre-Walker A."/>
            <person name="Piganeau G."/>
        </authorList>
    </citation>
    <scope>NUCLEOTIDE SEQUENCE [LARGE SCALE GENOMIC DNA]</scope>
    <source>
        <strain evidence="7">RCC 1115</strain>
    </source>
</reference>
<reference evidence="6" key="2">
    <citation type="journal article" date="2014" name="BMC Genomics">
        <title>An improved genome of the model marine alga Ostreococcus tauri unfolds by assessing Illumina de novo assemblies.</title>
        <authorList>
            <person name="Blanc-Mathieu R."/>
            <person name="Verhelst B."/>
            <person name="Derelle E."/>
            <person name="Rombauts S."/>
            <person name="Bouget F.Y."/>
            <person name="Carre I."/>
            <person name="Chateau A."/>
            <person name="Eyre-Walker A."/>
            <person name="Grimsley N."/>
            <person name="Moreau H."/>
            <person name="Piegu B."/>
            <person name="Rivals E."/>
            <person name="Schackwitz W."/>
            <person name="Van de Peer Y."/>
            <person name="Piganeau G."/>
        </authorList>
    </citation>
    <scope>NUCLEOTIDE SEQUENCE</scope>
    <source>
        <strain evidence="6">RCC4221</strain>
    </source>
</reference>
<dbReference type="FunFam" id="3.10.20.30:FF:000001">
    <property type="entry name" value="Ribosome-binding ATPase YchF"/>
    <property type="match status" value="1"/>
</dbReference>
<keyword evidence="2 3" id="KW-0067">ATP-binding</keyword>
<accession>A0A454Y6E9</accession>
<dbReference type="OrthoDB" id="424823at2759"/>
<comment type="similarity">
    <text evidence="3">Belongs to the TRAFAC class OBG-HflX-like GTPase superfamily. OBG GTPase family. YchF/OLA1 subfamily.</text>
</comment>
<dbReference type="CDD" id="cd04867">
    <property type="entry name" value="TGS_YchF_OLA1"/>
    <property type="match status" value="1"/>
</dbReference>
<dbReference type="InterPro" id="IPR031167">
    <property type="entry name" value="G_OBG"/>
</dbReference>
<feature type="binding site" evidence="3">
    <location>
        <position position="236"/>
    </location>
    <ligand>
        <name>ATP</name>
        <dbReference type="ChEBI" id="CHEBI:30616"/>
    </ligand>
</feature>
<dbReference type="Pfam" id="PF01926">
    <property type="entry name" value="MMR_HSR1"/>
    <property type="match status" value="1"/>
</dbReference>
<gene>
    <name evidence="7" type="ORF">BE221DRAFT_13577</name>
    <name evidence="6" type="ORF">OT_ostta17g00550</name>
</gene>
<dbReference type="EMBL" id="KZ155790">
    <property type="protein sequence ID" value="OUS45324.1"/>
    <property type="molecule type" value="Genomic_DNA"/>
</dbReference>
<dbReference type="InterPro" id="IPR027417">
    <property type="entry name" value="P-loop_NTPase"/>
</dbReference>
<dbReference type="GO" id="GO:0016887">
    <property type="term" value="F:ATP hydrolysis activity"/>
    <property type="evidence" value="ECO:0007669"/>
    <property type="project" value="UniProtKB-UniRule"/>
</dbReference>
<evidence type="ECO:0000313" key="6">
    <source>
        <dbReference type="EMBL" id="CEG00523.1"/>
    </source>
</evidence>
<evidence type="ECO:0000313" key="7">
    <source>
        <dbReference type="EMBL" id="OUS45324.1"/>
    </source>
</evidence>
<dbReference type="InterPro" id="IPR012676">
    <property type="entry name" value="TGS-like"/>
</dbReference>
<comment type="subcellular location">
    <subcellularLocation>
        <location evidence="3">Cytoplasm</location>
    </subcellularLocation>
</comment>
<dbReference type="Proteomes" id="UP000195557">
    <property type="component" value="Unassembled WGS sequence"/>
</dbReference>
<evidence type="ECO:0000259" key="4">
    <source>
        <dbReference type="PROSITE" id="PS51710"/>
    </source>
</evidence>
<comment type="function">
    <text evidence="3">Hydrolyzes ATP, and can also hydrolyze GTP with lower efficiency. Has lower affinity for GTP.</text>
</comment>
<dbReference type="GO" id="GO:0043023">
    <property type="term" value="F:ribosomal large subunit binding"/>
    <property type="evidence" value="ECO:0007669"/>
    <property type="project" value="UniProtKB-UniRule"/>
</dbReference>
<dbReference type="InterPro" id="IPR041706">
    <property type="entry name" value="YchF_N"/>
</dbReference>
<dbReference type="AlphaFoldDB" id="A0A096P975"/>
<keyword evidence="3 6" id="KW-0378">Hydrolase</keyword>
<dbReference type="GO" id="GO:0005524">
    <property type="term" value="F:ATP binding"/>
    <property type="evidence" value="ECO:0007669"/>
    <property type="project" value="UniProtKB-UniRule"/>
</dbReference>
<sequence length="398" mass="44717">MPPKKQVEEEVLGPWSLGRFSSNLKVGIVGMPNVGKSTLYNALTNCAIPAENFPFCTIEPNSTRVNVPDERFDWLVDMHKPKSVVQPFLEIVDIAGLVKGAADGAGLGNAFLSHIKAVDGILHVMRCFEDPDVIHVEDRVDPVDDIEIITSELRQKDIEFMSNLKDKIEKDKTRASNPIAAKEQKLELATVDKVLEWLQEGNEVRNGMEKWNTNDVMYLNKYQLLTAKPVIYLVNLSRKDFERKKNKFLVKIHEWVKSHGGGTIIPVSAEVEGELQHVPAEEKEQWCKDQGVTSCLPKIIKTAFSTIHLIYFFTAGPDEVKAWCIRKGFKAPQAAGAIHTDFERGFICAEVMAFDDLKELGTESAVKTAGKYRQEGKNYLVQDGDICFFKFNVTSSKK</sequence>
<dbReference type="FunFam" id="1.10.150.300:FF:000001">
    <property type="entry name" value="Ribosome-binding ATPase YchF"/>
    <property type="match status" value="1"/>
</dbReference>
<comment type="subunit">
    <text evidence="3">Monomer.</text>
</comment>
<dbReference type="Gene3D" id="1.10.150.300">
    <property type="entry name" value="TGS-like domain"/>
    <property type="match status" value="1"/>
</dbReference>
<evidence type="ECO:0000313" key="8">
    <source>
        <dbReference type="Proteomes" id="UP000009170"/>
    </source>
</evidence>
<dbReference type="EMBL" id="CAID01000017">
    <property type="protein sequence ID" value="CEG00523.1"/>
    <property type="molecule type" value="Genomic_DNA"/>
</dbReference>
<evidence type="ECO:0000259" key="5">
    <source>
        <dbReference type="PROSITE" id="PS51880"/>
    </source>
</evidence>
<dbReference type="PRINTS" id="PR00326">
    <property type="entry name" value="GTP1OBG"/>
</dbReference>
<evidence type="ECO:0000256" key="1">
    <source>
        <dbReference type="ARBA" id="ARBA00022741"/>
    </source>
</evidence>
<dbReference type="InterPro" id="IPR004396">
    <property type="entry name" value="ATPase_YchF/OLA1"/>
</dbReference>
<dbReference type="InterPro" id="IPR004095">
    <property type="entry name" value="TGS"/>
</dbReference>
<dbReference type="Proteomes" id="UP000009170">
    <property type="component" value="Unassembled WGS sequence"/>
</dbReference>
<dbReference type="GO" id="GO:0005737">
    <property type="term" value="C:cytoplasm"/>
    <property type="evidence" value="ECO:0007669"/>
    <property type="project" value="UniProtKB-SubCell"/>
</dbReference>